<dbReference type="PANTHER" id="PTHR48094">
    <property type="entry name" value="PROTEIN/NUCLEIC ACID DEGLYCASE DJ-1-RELATED"/>
    <property type="match status" value="1"/>
</dbReference>
<proteinExistence type="predicted"/>
<dbReference type="AlphaFoldDB" id="A0A917HN49"/>
<accession>A0A917HN49</accession>
<evidence type="ECO:0000313" key="2">
    <source>
        <dbReference type="EMBL" id="GGG83710.1"/>
    </source>
</evidence>
<feature type="domain" description="DJ-1/PfpI" evidence="1">
    <location>
        <begin position="3"/>
        <end position="169"/>
    </location>
</feature>
<reference evidence="2" key="1">
    <citation type="journal article" date="2014" name="Int. J. Syst. Evol. Microbiol.">
        <title>Complete genome sequence of Corynebacterium casei LMG S-19264T (=DSM 44701T), isolated from a smear-ripened cheese.</title>
        <authorList>
            <consortium name="US DOE Joint Genome Institute (JGI-PGF)"/>
            <person name="Walter F."/>
            <person name="Albersmeier A."/>
            <person name="Kalinowski J."/>
            <person name="Ruckert C."/>
        </authorList>
    </citation>
    <scope>NUCLEOTIDE SEQUENCE</scope>
    <source>
        <strain evidence="2">CGMCC 1.12754</strain>
    </source>
</reference>
<dbReference type="GO" id="GO:0005737">
    <property type="term" value="C:cytoplasm"/>
    <property type="evidence" value="ECO:0007669"/>
    <property type="project" value="TreeGrafter"/>
</dbReference>
<keyword evidence="3" id="KW-1185">Reference proteome</keyword>
<sequence>MNKALFFIYDGFAEFEINLLSFFLKSKNYEIETFTIDSEKKIVTGESGFLFQPHKLISEIDHVDSYELFAIPGGPIFDLMTNEALLNLVRAFHEKDKWIAAICAGTGLAAKAGILENVPFSTSLSPAENDVQHIHNWIFKQKDDVTVHGNIITSTASAYVEFASEVIKQLNLYEPGEENETLAYFKNFNRGDFN</sequence>
<dbReference type="RefSeq" id="WP_188456339.1">
    <property type="nucleotide sequence ID" value="NZ_BMFR01000016.1"/>
</dbReference>
<dbReference type="Proteomes" id="UP000622860">
    <property type="component" value="Unassembled WGS sequence"/>
</dbReference>
<comment type="caution">
    <text evidence="2">The sequence shown here is derived from an EMBL/GenBank/DDBJ whole genome shotgun (WGS) entry which is preliminary data.</text>
</comment>
<dbReference type="InterPro" id="IPR002818">
    <property type="entry name" value="DJ-1/PfpI"/>
</dbReference>
<protein>
    <submittedName>
        <fullName evidence="2">Thiazole biosynthesis protein ThiJ</fullName>
    </submittedName>
</protein>
<dbReference type="InterPro" id="IPR050325">
    <property type="entry name" value="Prot/Nucl_acid_deglycase"/>
</dbReference>
<evidence type="ECO:0000313" key="3">
    <source>
        <dbReference type="Proteomes" id="UP000622860"/>
    </source>
</evidence>
<dbReference type="Pfam" id="PF01965">
    <property type="entry name" value="DJ-1_PfpI"/>
    <property type="match status" value="1"/>
</dbReference>
<gene>
    <name evidence="2" type="ORF">GCM10011398_31600</name>
</gene>
<dbReference type="InterPro" id="IPR029062">
    <property type="entry name" value="Class_I_gatase-like"/>
</dbReference>
<reference evidence="2" key="2">
    <citation type="submission" date="2020-09" db="EMBL/GenBank/DDBJ databases">
        <authorList>
            <person name="Sun Q."/>
            <person name="Zhou Y."/>
        </authorList>
    </citation>
    <scope>NUCLEOTIDE SEQUENCE</scope>
    <source>
        <strain evidence="2">CGMCC 1.12754</strain>
    </source>
</reference>
<evidence type="ECO:0000259" key="1">
    <source>
        <dbReference type="Pfam" id="PF01965"/>
    </source>
</evidence>
<dbReference type="PANTHER" id="PTHR48094:SF12">
    <property type="entry name" value="PARKINSON DISEASE PROTEIN 7 HOMOLOG"/>
    <property type="match status" value="1"/>
</dbReference>
<name>A0A917HN49_9BACI</name>
<dbReference type="Gene3D" id="3.40.50.880">
    <property type="match status" value="1"/>
</dbReference>
<organism evidence="2 3">
    <name type="scientific">Virgibacillus oceani</name>
    <dbReference type="NCBI Taxonomy" id="1479511"/>
    <lineage>
        <taxon>Bacteria</taxon>
        <taxon>Bacillati</taxon>
        <taxon>Bacillota</taxon>
        <taxon>Bacilli</taxon>
        <taxon>Bacillales</taxon>
        <taxon>Bacillaceae</taxon>
        <taxon>Virgibacillus</taxon>
    </lineage>
</organism>
<dbReference type="SUPFAM" id="SSF52317">
    <property type="entry name" value="Class I glutamine amidotransferase-like"/>
    <property type="match status" value="1"/>
</dbReference>
<dbReference type="EMBL" id="BMFR01000016">
    <property type="protein sequence ID" value="GGG83710.1"/>
    <property type="molecule type" value="Genomic_DNA"/>
</dbReference>